<protein>
    <submittedName>
        <fullName evidence="1">Uncharacterized protein</fullName>
    </submittedName>
</protein>
<organism evidence="1 2">
    <name type="scientific">Ferriphaselus amnicola</name>
    <dbReference type="NCBI Taxonomy" id="1188319"/>
    <lineage>
        <taxon>Bacteria</taxon>
        <taxon>Pseudomonadati</taxon>
        <taxon>Pseudomonadota</taxon>
        <taxon>Betaproteobacteria</taxon>
        <taxon>Nitrosomonadales</taxon>
        <taxon>Gallionellaceae</taxon>
        <taxon>Ferriphaselus</taxon>
    </lineage>
</organism>
<dbReference type="EMBL" id="AP018738">
    <property type="protein sequence ID" value="BBE51855.1"/>
    <property type="molecule type" value="Genomic_DNA"/>
</dbReference>
<proteinExistence type="predicted"/>
<evidence type="ECO:0000313" key="1">
    <source>
        <dbReference type="EMBL" id="BBE51855.1"/>
    </source>
</evidence>
<reference evidence="1 2" key="1">
    <citation type="submission" date="2018-06" db="EMBL/GenBank/DDBJ databases">
        <title>OYT1 Genome Sequencing.</title>
        <authorList>
            <person name="Kato S."/>
            <person name="Itoh T."/>
            <person name="Ohkuma M."/>
        </authorList>
    </citation>
    <scope>NUCLEOTIDE SEQUENCE [LARGE SCALE GENOMIC DNA]</scope>
    <source>
        <strain evidence="1 2">OYT1</strain>
    </source>
</reference>
<dbReference type="Proteomes" id="UP000033070">
    <property type="component" value="Chromosome"/>
</dbReference>
<accession>A0A2Z6GFD1</accession>
<gene>
    <name evidence="1" type="ORF">OYT1_ch2340</name>
</gene>
<dbReference type="KEGG" id="fam:OYT1_ch2340"/>
<name>A0A2Z6GFD1_9PROT</name>
<evidence type="ECO:0000313" key="2">
    <source>
        <dbReference type="Proteomes" id="UP000033070"/>
    </source>
</evidence>
<dbReference type="AlphaFoldDB" id="A0A2Z6GFD1"/>
<sequence length="43" mass="4684">MADDRTSAKAAIQDGQPILSAMSWQAALEYTGYARQTLTEGEH</sequence>
<keyword evidence="2" id="KW-1185">Reference proteome</keyword>